<name>A0ABS2G6A1_9FIRM</name>
<dbReference type="EMBL" id="JACSNV010000001">
    <property type="protein sequence ID" value="MBM6876555.1"/>
    <property type="molecule type" value="Genomic_DNA"/>
</dbReference>
<proteinExistence type="inferred from homology"/>
<protein>
    <recommendedName>
        <fullName evidence="1">Aminotransferase</fullName>
        <ecNumber evidence="1">2.6.1.-</ecNumber>
    </recommendedName>
</protein>
<dbReference type="NCBIfam" id="NF005305">
    <property type="entry name" value="PRK06836.1"/>
    <property type="match status" value="1"/>
</dbReference>
<dbReference type="InterPro" id="IPR015421">
    <property type="entry name" value="PyrdxlP-dep_Trfase_major"/>
</dbReference>
<feature type="domain" description="Aminotransferase class I/classII large" evidence="2">
    <location>
        <begin position="34"/>
        <end position="381"/>
    </location>
</feature>
<dbReference type="PANTHER" id="PTHR42691:SF1">
    <property type="entry name" value="ASPARTATE AMINOTRANSFERASE YHDR-RELATED"/>
    <property type="match status" value="1"/>
</dbReference>
<dbReference type="Gene3D" id="3.90.1150.10">
    <property type="entry name" value="Aspartate Aminotransferase, domain 1"/>
    <property type="match status" value="2"/>
</dbReference>
<evidence type="ECO:0000259" key="2">
    <source>
        <dbReference type="Pfam" id="PF00155"/>
    </source>
</evidence>
<comment type="similarity">
    <text evidence="1">Belongs to the class-I pyridoxal-phosphate-dependent aminotransferase family.</text>
</comment>
<evidence type="ECO:0000313" key="3">
    <source>
        <dbReference type="EMBL" id="MBM6876555.1"/>
    </source>
</evidence>
<evidence type="ECO:0000256" key="1">
    <source>
        <dbReference type="RuleBase" id="RU000481"/>
    </source>
</evidence>
<accession>A0ABS2G6A1</accession>
<evidence type="ECO:0000313" key="4">
    <source>
        <dbReference type="Proteomes" id="UP000729290"/>
    </source>
</evidence>
<dbReference type="Pfam" id="PF00155">
    <property type="entry name" value="Aminotran_1_2"/>
    <property type="match status" value="1"/>
</dbReference>
<dbReference type="RefSeq" id="WP_205132528.1">
    <property type="nucleotide sequence ID" value="NZ_JACSNT010000001.1"/>
</dbReference>
<dbReference type="InterPro" id="IPR004838">
    <property type="entry name" value="NHTrfase_class1_PyrdxlP-BS"/>
</dbReference>
<keyword evidence="1 3" id="KW-0032">Aminotransferase</keyword>
<organism evidence="3 4">
    <name type="scientific">Anaerotignum lactatifermentans</name>
    <dbReference type="NCBI Taxonomy" id="160404"/>
    <lineage>
        <taxon>Bacteria</taxon>
        <taxon>Bacillati</taxon>
        <taxon>Bacillota</taxon>
        <taxon>Clostridia</taxon>
        <taxon>Lachnospirales</taxon>
        <taxon>Anaerotignaceae</taxon>
        <taxon>Anaerotignum</taxon>
    </lineage>
</organism>
<dbReference type="CDD" id="cd00609">
    <property type="entry name" value="AAT_like"/>
    <property type="match status" value="1"/>
</dbReference>
<dbReference type="EC" id="2.6.1.-" evidence="1"/>
<dbReference type="GO" id="GO:0008483">
    <property type="term" value="F:transaminase activity"/>
    <property type="evidence" value="ECO:0007669"/>
    <property type="project" value="UniProtKB-KW"/>
</dbReference>
<dbReference type="InterPro" id="IPR004839">
    <property type="entry name" value="Aminotransferase_I/II_large"/>
</dbReference>
<reference evidence="3 4" key="1">
    <citation type="journal article" date="2021" name="Sci. Rep.">
        <title>The distribution of antibiotic resistance genes in chicken gut microbiota commensals.</title>
        <authorList>
            <person name="Juricova H."/>
            <person name="Matiasovicova J."/>
            <person name="Kubasova T."/>
            <person name="Cejkova D."/>
            <person name="Rychlik I."/>
        </authorList>
    </citation>
    <scope>NUCLEOTIDE SEQUENCE [LARGE SCALE GENOMIC DNA]</scope>
    <source>
        <strain evidence="3 4">An431b</strain>
    </source>
</reference>
<dbReference type="InterPro" id="IPR015424">
    <property type="entry name" value="PyrdxlP-dep_Trfase"/>
</dbReference>
<comment type="caution">
    <text evidence="3">The sequence shown here is derived from an EMBL/GenBank/DDBJ whole genome shotgun (WGS) entry which is preliminary data.</text>
</comment>
<dbReference type="Proteomes" id="UP000729290">
    <property type="component" value="Unassembled WGS sequence"/>
</dbReference>
<dbReference type="InterPro" id="IPR015422">
    <property type="entry name" value="PyrdxlP-dep_Trfase_small"/>
</dbReference>
<dbReference type="PANTHER" id="PTHR42691">
    <property type="entry name" value="ASPARTATE AMINOTRANSFERASE YHDR-RELATED"/>
    <property type="match status" value="1"/>
</dbReference>
<keyword evidence="4" id="KW-1185">Reference proteome</keyword>
<comment type="cofactor">
    <cofactor evidence="1">
        <name>pyridoxal 5'-phosphate</name>
        <dbReference type="ChEBI" id="CHEBI:597326"/>
    </cofactor>
</comment>
<gene>
    <name evidence="3" type="ORF">H9X83_00060</name>
</gene>
<dbReference type="PROSITE" id="PS00105">
    <property type="entry name" value="AA_TRANSFER_CLASS_1"/>
    <property type="match status" value="1"/>
</dbReference>
<sequence>MVSKKMKEMIERSAALGAMFTEGKRLKELYGEENVFDFGIGNPNVKAPDAVNEAIVEILREVDSLQIHGYTDGSGIPAARQAIAESLNRRFGTSFSAKNLIMTVGAAGGLSVICKVLIDEGDEALTFAPYFGEYDNYVINAGGTLLAVPPNPPSFLPDLAALEERITAKTKAIILNSPNNPTGVVYDAETIGALAAVLERKEKELGTSIYIIADEPYRELVYDGAEAPYIPLYYHNTIVAYSFSKSLSLPGDRIGYLVIPSEVDDFADVAAGAEIANRCLGFVNAPALQQMVVARCCDEQTDVAYYDKNRLLLYEALTSYGYACAKPQGAFYLFVKALEPDEEAFCEKAKKHGLLMTPGKAFRCPGYVRIAYCVARETIERSLPSFQALAQEYKN</sequence>
<dbReference type="SUPFAM" id="SSF53383">
    <property type="entry name" value="PLP-dependent transferases"/>
    <property type="match status" value="1"/>
</dbReference>
<dbReference type="Gene3D" id="3.40.640.10">
    <property type="entry name" value="Type I PLP-dependent aspartate aminotransferase-like (Major domain)"/>
    <property type="match status" value="1"/>
</dbReference>
<keyword evidence="1" id="KW-0808">Transferase</keyword>